<dbReference type="Proteomes" id="UP000011058">
    <property type="component" value="Chromosome"/>
</dbReference>
<evidence type="ECO:0000256" key="1">
    <source>
        <dbReference type="SAM" id="MobiDB-lite"/>
    </source>
</evidence>
<name>I0KBU1_9BACT</name>
<keyword evidence="4" id="KW-1185">Reference proteome</keyword>
<dbReference type="EMBL" id="HE796683">
    <property type="protein sequence ID" value="CCH01594.1"/>
    <property type="molecule type" value="Genomic_DNA"/>
</dbReference>
<accession>I0KBU1</accession>
<dbReference type="AlphaFoldDB" id="I0KBU1"/>
<feature type="transmembrane region" description="Helical" evidence="2">
    <location>
        <begin position="33"/>
        <end position="57"/>
    </location>
</feature>
<organism evidence="3 4">
    <name type="scientific">Fibrella aestuarina BUZ 2</name>
    <dbReference type="NCBI Taxonomy" id="1166018"/>
    <lineage>
        <taxon>Bacteria</taxon>
        <taxon>Pseudomonadati</taxon>
        <taxon>Bacteroidota</taxon>
        <taxon>Cytophagia</taxon>
        <taxon>Cytophagales</taxon>
        <taxon>Spirosomataceae</taxon>
        <taxon>Fibrella</taxon>
    </lineage>
</organism>
<reference evidence="3 4" key="1">
    <citation type="journal article" date="2012" name="J. Bacteriol.">
        <title>Genome Sequence of Fibrella aestuarina BUZ 2T, a Filamentous Marine Bacterium.</title>
        <authorList>
            <person name="Filippini M."/>
            <person name="Qi W."/>
            <person name="Blom J."/>
            <person name="Goesmann A."/>
            <person name="Smits T.H."/>
            <person name="Bagheri H.C."/>
        </authorList>
    </citation>
    <scope>NUCLEOTIDE SEQUENCE [LARGE SCALE GENOMIC DNA]</scope>
    <source>
        <strain evidence="4">BUZ 2T</strain>
    </source>
</reference>
<dbReference type="HOGENOM" id="CLU_2522633_0_0_10"/>
<protein>
    <submittedName>
        <fullName evidence="3">Uncharacterized protein</fullName>
    </submittedName>
</protein>
<feature type="region of interest" description="Disordered" evidence="1">
    <location>
        <begin position="60"/>
        <end position="84"/>
    </location>
</feature>
<keyword evidence="2" id="KW-0472">Membrane</keyword>
<dbReference type="STRING" id="1166018.FAES_3587"/>
<sequence>MKKLARHSLYLALFMGALLTVAGLSLYRELPVFMVLATVIAILAGMSLLAWAFFTLAGRSSATRSTRQPDVPKSSGAMSESSSY</sequence>
<dbReference type="RefSeq" id="WP_015332693.1">
    <property type="nucleotide sequence ID" value="NC_020054.1"/>
</dbReference>
<evidence type="ECO:0000256" key="2">
    <source>
        <dbReference type="SAM" id="Phobius"/>
    </source>
</evidence>
<keyword evidence="2" id="KW-0812">Transmembrane</keyword>
<evidence type="ECO:0000313" key="4">
    <source>
        <dbReference type="Proteomes" id="UP000011058"/>
    </source>
</evidence>
<keyword evidence="2" id="KW-1133">Transmembrane helix</keyword>
<proteinExistence type="predicted"/>
<feature type="transmembrane region" description="Helical" evidence="2">
    <location>
        <begin position="9"/>
        <end position="27"/>
    </location>
</feature>
<gene>
    <name evidence="3" type="ORF">FAES_3587</name>
</gene>
<dbReference type="KEGG" id="fae:FAES_3587"/>
<evidence type="ECO:0000313" key="3">
    <source>
        <dbReference type="EMBL" id="CCH01594.1"/>
    </source>
</evidence>